<feature type="compositionally biased region" description="Basic and acidic residues" evidence="2">
    <location>
        <begin position="166"/>
        <end position="192"/>
    </location>
</feature>
<reference evidence="5" key="1">
    <citation type="submission" date="2018-04" db="EMBL/GenBank/DDBJ databases">
        <title>Genome Analysis of a Prevalent Clone of Listeria monocytogenes Sequence Type 87 in China.</title>
        <authorList>
            <person name="Wang Y."/>
        </authorList>
    </citation>
    <scope>NUCLEOTIDE SEQUENCE</scope>
    <source>
        <strain evidence="5">ICDC_LM0449</strain>
    </source>
</reference>
<comment type="caution">
    <text evidence="5">The sequence shown here is derived from an EMBL/GenBank/DDBJ whole genome shotgun (WGS) entry which is preliminary data.</text>
</comment>
<proteinExistence type="inferred from homology"/>
<feature type="domain" description="DnaB/C C-terminal" evidence="3">
    <location>
        <begin position="193"/>
        <end position="262"/>
    </location>
</feature>
<dbReference type="Pfam" id="PF07261">
    <property type="entry name" value="DnaB_2"/>
    <property type="match status" value="1"/>
</dbReference>
<comment type="similarity">
    <text evidence="1">Belongs to the DnaB/DnaD family.</text>
</comment>
<dbReference type="NCBIfam" id="TIGR01446">
    <property type="entry name" value="DnaD_dom"/>
    <property type="match status" value="1"/>
</dbReference>
<name>A0A6C8MXH8_LISMN</name>
<organism evidence="5">
    <name type="scientific">Listeria monocytogenes</name>
    <dbReference type="NCBI Taxonomy" id="1639"/>
    <lineage>
        <taxon>Bacteria</taxon>
        <taxon>Bacillati</taxon>
        <taxon>Bacillota</taxon>
        <taxon>Bacilli</taxon>
        <taxon>Bacillales</taxon>
        <taxon>Listeriaceae</taxon>
        <taxon>Listeria</taxon>
    </lineage>
</organism>
<accession>A0A6C8MXH8</accession>
<dbReference type="PANTHER" id="PTHR39196">
    <property type="entry name" value="PRIMOSOME, DNAD SUBUNIT"/>
    <property type="match status" value="1"/>
</dbReference>
<dbReference type="Gene3D" id="1.10.10.630">
    <property type="entry name" value="DnaD domain-like"/>
    <property type="match status" value="1"/>
</dbReference>
<sequence length="290" mass="33889">MARPLKEGLDYFPLDVHADTDDKFQLIEALHGATGFAVVIKLFMKIYSQNFYYKWTETEELLFSKRVNVDINTVRKIVNDCINYDLFDNNKFNEYKILTSYGIQERYFAAIGRRKKQEVVQEYLLLNKQEVLDLCPKIVFVNINKVNADINTTAGEFPSTLSTQSKVKESKGKKRKVEESKASSDDEDENPIRLFEDNIGNLSPIQMQDLLQWQDELGKELTMFAVSHAAMKSAKYYGFVQNLFKDWSSHNIDTVEKAKNYENQKQPSYKQKEERSSEYEYIRENNDPGW</sequence>
<feature type="compositionally biased region" description="Basic and acidic residues" evidence="2">
    <location>
        <begin position="270"/>
        <end position="290"/>
    </location>
</feature>
<dbReference type="EMBL" id="QDCA01000003">
    <property type="protein sequence ID" value="KAA9534097.1"/>
    <property type="molecule type" value="Genomic_DNA"/>
</dbReference>
<dbReference type="InterPro" id="IPR006343">
    <property type="entry name" value="DnaB/C_C"/>
</dbReference>
<evidence type="ECO:0000259" key="3">
    <source>
        <dbReference type="Pfam" id="PF07261"/>
    </source>
</evidence>
<dbReference type="InterPro" id="IPR034829">
    <property type="entry name" value="DnaD-like_sf"/>
</dbReference>
<dbReference type="PANTHER" id="PTHR39196:SF1">
    <property type="entry name" value="PRIMOSOME, DNAD SUBUNIT"/>
    <property type="match status" value="1"/>
</dbReference>
<dbReference type="SUPFAM" id="SSF158499">
    <property type="entry name" value="DnaD domain-like"/>
    <property type="match status" value="1"/>
</dbReference>
<protein>
    <submittedName>
        <fullName evidence="5">DnaD domain protein</fullName>
    </submittedName>
</protein>
<dbReference type="RefSeq" id="WP_150884154.1">
    <property type="nucleotide sequence ID" value="NZ_QDCA01000003.1"/>
</dbReference>
<feature type="region of interest" description="Disordered" evidence="2">
    <location>
        <begin position="161"/>
        <end position="192"/>
    </location>
</feature>
<gene>
    <name evidence="5" type="ORF">DCK33_08120</name>
</gene>
<evidence type="ECO:0000256" key="1">
    <source>
        <dbReference type="ARBA" id="ARBA00093462"/>
    </source>
</evidence>
<dbReference type="AlphaFoldDB" id="A0A6C8MXH8"/>
<dbReference type="InterPro" id="IPR025400">
    <property type="entry name" value="Lin1244/Lin1753-like_N"/>
</dbReference>
<feature type="domain" description="Lin1244/Lin1753-like N-terminal" evidence="4">
    <location>
        <begin position="11"/>
        <end position="103"/>
    </location>
</feature>
<feature type="region of interest" description="Disordered" evidence="2">
    <location>
        <begin position="258"/>
        <end position="290"/>
    </location>
</feature>
<evidence type="ECO:0000259" key="4">
    <source>
        <dbReference type="Pfam" id="PF14297"/>
    </source>
</evidence>
<evidence type="ECO:0000256" key="2">
    <source>
        <dbReference type="SAM" id="MobiDB-lite"/>
    </source>
</evidence>
<evidence type="ECO:0000313" key="5">
    <source>
        <dbReference type="EMBL" id="KAA9534097.1"/>
    </source>
</evidence>
<dbReference type="Pfam" id="PF14297">
    <property type="entry name" value="Lin1244_N"/>
    <property type="match status" value="1"/>
</dbReference>